<evidence type="ECO:0000256" key="7">
    <source>
        <dbReference type="ARBA" id="ARBA00023014"/>
    </source>
</evidence>
<dbReference type="PROSITE" id="PS51379">
    <property type="entry name" value="4FE4S_FER_2"/>
    <property type="match status" value="1"/>
</dbReference>
<dbReference type="EMBL" id="BARV01012347">
    <property type="protein sequence ID" value="GAI03225.1"/>
    <property type="molecule type" value="Genomic_DNA"/>
</dbReference>
<evidence type="ECO:0000256" key="3">
    <source>
        <dbReference type="ARBA" id="ARBA00022485"/>
    </source>
</evidence>
<organism evidence="9">
    <name type="scientific">marine sediment metagenome</name>
    <dbReference type="NCBI Taxonomy" id="412755"/>
    <lineage>
        <taxon>unclassified sequences</taxon>
        <taxon>metagenomes</taxon>
        <taxon>ecological metagenomes</taxon>
    </lineage>
</organism>
<sequence>MAYKITDECISCGACESECKNEAISEGEEIYVINPAKCTECVGWFESPKCAEVCPVDCCVPDSDHKETHEQLLEKWHKQNPGQTPTTA</sequence>
<evidence type="ECO:0000256" key="4">
    <source>
        <dbReference type="ARBA" id="ARBA00022723"/>
    </source>
</evidence>
<keyword evidence="7" id="KW-0411">Iron-sulfur</keyword>
<dbReference type="FunFam" id="3.30.70.20:FF:000045">
    <property type="entry name" value="Ferredoxin, 4Fe-4S"/>
    <property type="match status" value="1"/>
</dbReference>
<dbReference type="AlphaFoldDB" id="X1LLE9"/>
<gene>
    <name evidence="9" type="ORF">S06H3_22913</name>
</gene>
<keyword evidence="2" id="KW-0813">Transport</keyword>
<evidence type="ECO:0000256" key="2">
    <source>
        <dbReference type="ARBA" id="ARBA00022448"/>
    </source>
</evidence>
<protein>
    <recommendedName>
        <fullName evidence="8">4Fe-4S ferredoxin-type domain-containing protein</fullName>
    </recommendedName>
</protein>
<evidence type="ECO:0000256" key="6">
    <source>
        <dbReference type="ARBA" id="ARBA00023004"/>
    </source>
</evidence>
<proteinExistence type="predicted"/>
<keyword evidence="3" id="KW-0004">4Fe-4S</keyword>
<keyword evidence="5" id="KW-0249">Electron transport</keyword>
<evidence type="ECO:0000313" key="9">
    <source>
        <dbReference type="EMBL" id="GAI03225.1"/>
    </source>
</evidence>
<feature type="domain" description="4Fe-4S ferredoxin-type" evidence="8">
    <location>
        <begin position="1"/>
        <end position="29"/>
    </location>
</feature>
<dbReference type="InterPro" id="IPR050157">
    <property type="entry name" value="PSI_iron-sulfur_center"/>
</dbReference>
<dbReference type="PANTHER" id="PTHR24960:SF79">
    <property type="entry name" value="PHOTOSYSTEM I IRON-SULFUR CENTER"/>
    <property type="match status" value="1"/>
</dbReference>
<dbReference type="InterPro" id="IPR017896">
    <property type="entry name" value="4Fe4S_Fe-S-bd"/>
</dbReference>
<keyword evidence="4" id="KW-0479">Metal-binding</keyword>
<dbReference type="GO" id="GO:0051539">
    <property type="term" value="F:4 iron, 4 sulfur cluster binding"/>
    <property type="evidence" value="ECO:0007669"/>
    <property type="project" value="UniProtKB-KW"/>
</dbReference>
<dbReference type="Gene3D" id="3.30.70.20">
    <property type="match status" value="1"/>
</dbReference>
<name>X1LLE9_9ZZZZ</name>
<comment type="cofactor">
    <cofactor evidence="1">
        <name>[4Fe-4S] cluster</name>
        <dbReference type="ChEBI" id="CHEBI:49883"/>
    </cofactor>
</comment>
<dbReference type="NCBIfam" id="NF033683">
    <property type="entry name" value="di_4Fe-4S_YfhL"/>
    <property type="match status" value="1"/>
</dbReference>
<dbReference type="GO" id="GO:0046872">
    <property type="term" value="F:metal ion binding"/>
    <property type="evidence" value="ECO:0007669"/>
    <property type="project" value="UniProtKB-KW"/>
</dbReference>
<dbReference type="SUPFAM" id="SSF54862">
    <property type="entry name" value="4Fe-4S ferredoxins"/>
    <property type="match status" value="1"/>
</dbReference>
<dbReference type="PANTHER" id="PTHR24960">
    <property type="entry name" value="PHOTOSYSTEM I IRON-SULFUR CENTER-RELATED"/>
    <property type="match status" value="1"/>
</dbReference>
<keyword evidence="6" id="KW-0408">Iron</keyword>
<dbReference type="GO" id="GO:0005737">
    <property type="term" value="C:cytoplasm"/>
    <property type="evidence" value="ECO:0007669"/>
    <property type="project" value="TreeGrafter"/>
</dbReference>
<evidence type="ECO:0000256" key="5">
    <source>
        <dbReference type="ARBA" id="ARBA00022982"/>
    </source>
</evidence>
<accession>X1LLE9</accession>
<reference evidence="9" key="1">
    <citation type="journal article" date="2014" name="Front. Microbiol.">
        <title>High frequency of phylogenetically diverse reductive dehalogenase-homologous genes in deep subseafloor sedimentary metagenomes.</title>
        <authorList>
            <person name="Kawai M."/>
            <person name="Futagami T."/>
            <person name="Toyoda A."/>
            <person name="Takaki Y."/>
            <person name="Nishi S."/>
            <person name="Hori S."/>
            <person name="Arai W."/>
            <person name="Tsubouchi T."/>
            <person name="Morono Y."/>
            <person name="Uchiyama I."/>
            <person name="Ito T."/>
            <person name="Fujiyama A."/>
            <person name="Inagaki F."/>
            <person name="Takami H."/>
        </authorList>
    </citation>
    <scope>NUCLEOTIDE SEQUENCE</scope>
    <source>
        <strain evidence="9">Expedition CK06-06</strain>
    </source>
</reference>
<evidence type="ECO:0000259" key="8">
    <source>
        <dbReference type="PROSITE" id="PS51379"/>
    </source>
</evidence>
<comment type="caution">
    <text evidence="9">The sequence shown here is derived from an EMBL/GenBank/DDBJ whole genome shotgun (WGS) entry which is preliminary data.</text>
</comment>
<dbReference type="Pfam" id="PF00037">
    <property type="entry name" value="Fer4"/>
    <property type="match status" value="1"/>
</dbReference>
<dbReference type="InterPro" id="IPR047927">
    <property type="entry name" value="YfhL-like"/>
</dbReference>
<evidence type="ECO:0000256" key="1">
    <source>
        <dbReference type="ARBA" id="ARBA00001966"/>
    </source>
</evidence>